<dbReference type="Proteomes" id="UP000886886">
    <property type="component" value="Unassembled WGS sequence"/>
</dbReference>
<protein>
    <submittedName>
        <fullName evidence="1">Uncharacterized protein</fullName>
    </submittedName>
</protein>
<evidence type="ECO:0000313" key="1">
    <source>
        <dbReference type="EMBL" id="HIQ97740.1"/>
    </source>
</evidence>
<accession>A0A9D0ZZK8</accession>
<sequence>MDKNFWERVNVQNITEFFLHGVERVEIVPSTYPERQSQNDSDFIKSLHEYRRMILETNWNGLTEEEKLDKDADLYGDAEITFLYQDAINLAFEIGLICGMKLTNEMDKAVNDIFK</sequence>
<comment type="caution">
    <text evidence="1">The sequence shown here is derived from an EMBL/GenBank/DDBJ whole genome shotgun (WGS) entry which is preliminary data.</text>
</comment>
<dbReference type="AlphaFoldDB" id="A0A9D0ZZK8"/>
<evidence type="ECO:0000313" key="2">
    <source>
        <dbReference type="Proteomes" id="UP000886886"/>
    </source>
</evidence>
<reference evidence="1" key="2">
    <citation type="journal article" date="2021" name="PeerJ">
        <title>Extensive microbial diversity within the chicken gut microbiome revealed by metagenomics and culture.</title>
        <authorList>
            <person name="Gilroy R."/>
            <person name="Ravi A."/>
            <person name="Getino M."/>
            <person name="Pursley I."/>
            <person name="Horton D.L."/>
            <person name="Alikhan N.F."/>
            <person name="Baker D."/>
            <person name="Gharbi K."/>
            <person name="Hall N."/>
            <person name="Watson M."/>
            <person name="Adriaenssens E.M."/>
            <person name="Foster-Nyarko E."/>
            <person name="Jarju S."/>
            <person name="Secka A."/>
            <person name="Antonio M."/>
            <person name="Oren A."/>
            <person name="Chaudhuri R.R."/>
            <person name="La Ragione R."/>
            <person name="Hildebrand F."/>
            <person name="Pallen M.J."/>
        </authorList>
    </citation>
    <scope>NUCLEOTIDE SEQUENCE</scope>
    <source>
        <strain evidence="1">ChiSjej3B21-11622</strain>
    </source>
</reference>
<name>A0A9D0ZZK8_9FIRM</name>
<dbReference type="EMBL" id="DVFT01000211">
    <property type="protein sequence ID" value="HIQ97740.1"/>
    <property type="molecule type" value="Genomic_DNA"/>
</dbReference>
<organism evidence="1 2">
    <name type="scientific">Candidatus Limivivens merdigallinarum</name>
    <dbReference type="NCBI Taxonomy" id="2840859"/>
    <lineage>
        <taxon>Bacteria</taxon>
        <taxon>Bacillati</taxon>
        <taxon>Bacillota</taxon>
        <taxon>Clostridia</taxon>
        <taxon>Lachnospirales</taxon>
        <taxon>Lachnospiraceae</taxon>
        <taxon>Lachnospiraceae incertae sedis</taxon>
        <taxon>Candidatus Limivivens</taxon>
    </lineage>
</organism>
<gene>
    <name evidence="1" type="ORF">IAB26_14420</name>
</gene>
<proteinExistence type="predicted"/>
<reference evidence="1" key="1">
    <citation type="submission" date="2020-10" db="EMBL/GenBank/DDBJ databases">
        <authorList>
            <person name="Gilroy R."/>
        </authorList>
    </citation>
    <scope>NUCLEOTIDE SEQUENCE</scope>
    <source>
        <strain evidence="1">ChiSjej3B21-11622</strain>
    </source>
</reference>